<dbReference type="EMBL" id="CAAALY010261838">
    <property type="protein sequence ID" value="VEL39596.1"/>
    <property type="molecule type" value="Genomic_DNA"/>
</dbReference>
<evidence type="ECO:0000313" key="1">
    <source>
        <dbReference type="EMBL" id="VEL39596.1"/>
    </source>
</evidence>
<dbReference type="Proteomes" id="UP000784294">
    <property type="component" value="Unassembled WGS sequence"/>
</dbReference>
<name>A0A448XLP2_9PLAT</name>
<evidence type="ECO:0000313" key="2">
    <source>
        <dbReference type="Proteomes" id="UP000784294"/>
    </source>
</evidence>
<keyword evidence="2" id="KW-1185">Reference proteome</keyword>
<dbReference type="AlphaFoldDB" id="A0A448XLP2"/>
<protein>
    <submittedName>
        <fullName evidence="1">Uncharacterized protein</fullName>
    </submittedName>
</protein>
<sequence>MPCAALKVDVSSDITINSPGLTCLLTCHLFGCLSACVWLDAWLAGWLAGWLVSPSSECEIDAVVSKLNDLGLTAQP</sequence>
<reference evidence="1" key="1">
    <citation type="submission" date="2018-11" db="EMBL/GenBank/DDBJ databases">
        <authorList>
            <consortium name="Pathogen Informatics"/>
        </authorList>
    </citation>
    <scope>NUCLEOTIDE SEQUENCE</scope>
</reference>
<proteinExistence type="predicted"/>
<comment type="caution">
    <text evidence="1">The sequence shown here is derived from an EMBL/GenBank/DDBJ whole genome shotgun (WGS) entry which is preliminary data.</text>
</comment>
<accession>A0A448XLP2</accession>
<organism evidence="1 2">
    <name type="scientific">Protopolystoma xenopodis</name>
    <dbReference type="NCBI Taxonomy" id="117903"/>
    <lineage>
        <taxon>Eukaryota</taxon>
        <taxon>Metazoa</taxon>
        <taxon>Spiralia</taxon>
        <taxon>Lophotrochozoa</taxon>
        <taxon>Platyhelminthes</taxon>
        <taxon>Monogenea</taxon>
        <taxon>Polyopisthocotylea</taxon>
        <taxon>Polystomatidea</taxon>
        <taxon>Polystomatidae</taxon>
        <taxon>Protopolystoma</taxon>
    </lineage>
</organism>
<gene>
    <name evidence="1" type="ORF">PXEA_LOCUS33036</name>
</gene>